<evidence type="ECO:0000313" key="5">
    <source>
        <dbReference type="Proteomes" id="UP001231518"/>
    </source>
</evidence>
<sequence length="422" mass="46726">MWFKLCLLCLFGFSGSLTTSFDLRGVLDGNRMAGIPLGMALGSGELDVEGICTRPGMACQNCTQAVTCVPLPVGWLKVPLEECQDGFTCNAHLGQCSREPAPECSEPSLEFEHSCEQVGIFPDAYDCRKFHLCSPPEGLPDGRPADHRPALCPRHYGYNPATAQCSIKLEQSQCIDTPVPECKTIGQHGVLALSSNHYYVCLNKNGVLHPQVFICPHGWHFWGDFCQPEPENKATEVAPVTEKESSEENGSEDPQEATTQTTVEPPTVEATTTRTEIFFSTEKTSTYAPDTFLADKIDLANYETPDDAAENTNNDYAMSIEYGCVFLWLFEFRTRLRKEEQYRMSQNCKTSYTAATTRDANNNTLYHGGTGQGYGGRSYAPPSVASNGNYQQMTAKVLFGGVPTINDLKRQDKTEREVRRTH</sequence>
<dbReference type="AlphaFoldDB" id="A0AAD8DXG3"/>
<dbReference type="GO" id="GO:0008061">
    <property type="term" value="F:chitin binding"/>
    <property type="evidence" value="ECO:0007669"/>
    <property type="project" value="InterPro"/>
</dbReference>
<comment type="caution">
    <text evidence="4">The sequence shown here is derived from an EMBL/GenBank/DDBJ whole genome shotgun (WGS) entry which is preliminary data.</text>
</comment>
<dbReference type="EMBL" id="JARGEI010000006">
    <property type="protein sequence ID" value="KAJ8730370.1"/>
    <property type="molecule type" value="Genomic_DNA"/>
</dbReference>
<dbReference type="PROSITE" id="PS50940">
    <property type="entry name" value="CHIT_BIND_II"/>
    <property type="match status" value="1"/>
</dbReference>
<dbReference type="Pfam" id="PF01607">
    <property type="entry name" value="CBM_14"/>
    <property type="match status" value="1"/>
</dbReference>
<dbReference type="GO" id="GO:0005576">
    <property type="term" value="C:extracellular region"/>
    <property type="evidence" value="ECO:0007669"/>
    <property type="project" value="InterPro"/>
</dbReference>
<gene>
    <name evidence="4" type="ORF">PYW07_017408</name>
</gene>
<evidence type="ECO:0000259" key="3">
    <source>
        <dbReference type="PROSITE" id="PS50940"/>
    </source>
</evidence>
<feature type="signal peptide" evidence="2">
    <location>
        <begin position="1"/>
        <end position="18"/>
    </location>
</feature>
<evidence type="ECO:0000313" key="4">
    <source>
        <dbReference type="EMBL" id="KAJ8730370.1"/>
    </source>
</evidence>
<feature type="chain" id="PRO_5042068510" description="Chitin-binding type-2 domain-containing protein" evidence="2">
    <location>
        <begin position="19"/>
        <end position="422"/>
    </location>
</feature>
<dbReference type="InterPro" id="IPR002557">
    <property type="entry name" value="Chitin-bd_dom"/>
</dbReference>
<name>A0AAD8DXG3_MYTSE</name>
<dbReference type="Gene3D" id="2.170.140.10">
    <property type="entry name" value="Chitin binding domain"/>
    <property type="match status" value="1"/>
</dbReference>
<proteinExistence type="predicted"/>
<accession>A0AAD8DXG3</accession>
<keyword evidence="5" id="KW-1185">Reference proteome</keyword>
<dbReference type="Proteomes" id="UP001231518">
    <property type="component" value="Chromosome 9"/>
</dbReference>
<keyword evidence="2" id="KW-0732">Signal</keyword>
<dbReference type="SUPFAM" id="SSF57625">
    <property type="entry name" value="Invertebrate chitin-binding proteins"/>
    <property type="match status" value="1"/>
</dbReference>
<reference evidence="4" key="1">
    <citation type="submission" date="2023-03" db="EMBL/GenBank/DDBJ databases">
        <title>Chromosome-level genomes of two armyworms, Mythimna separata and Mythimna loreyi, provide insights into the biosynthesis and reception of sex pheromones.</title>
        <authorList>
            <person name="Zhao H."/>
        </authorList>
    </citation>
    <scope>NUCLEOTIDE SEQUENCE</scope>
    <source>
        <strain evidence="4">BeijingLab</strain>
        <tissue evidence="4">Pupa</tissue>
    </source>
</reference>
<organism evidence="4 5">
    <name type="scientific">Mythimna separata</name>
    <name type="common">Oriental armyworm</name>
    <name type="synonym">Pseudaletia separata</name>
    <dbReference type="NCBI Taxonomy" id="271217"/>
    <lineage>
        <taxon>Eukaryota</taxon>
        <taxon>Metazoa</taxon>
        <taxon>Ecdysozoa</taxon>
        <taxon>Arthropoda</taxon>
        <taxon>Hexapoda</taxon>
        <taxon>Insecta</taxon>
        <taxon>Pterygota</taxon>
        <taxon>Neoptera</taxon>
        <taxon>Endopterygota</taxon>
        <taxon>Lepidoptera</taxon>
        <taxon>Glossata</taxon>
        <taxon>Ditrysia</taxon>
        <taxon>Noctuoidea</taxon>
        <taxon>Noctuidae</taxon>
        <taxon>Noctuinae</taxon>
        <taxon>Hadenini</taxon>
        <taxon>Mythimna</taxon>
    </lineage>
</organism>
<dbReference type="InterPro" id="IPR036508">
    <property type="entry name" value="Chitin-bd_dom_sf"/>
</dbReference>
<evidence type="ECO:0000256" key="2">
    <source>
        <dbReference type="SAM" id="SignalP"/>
    </source>
</evidence>
<feature type="region of interest" description="Disordered" evidence="1">
    <location>
        <begin position="232"/>
        <end position="274"/>
    </location>
</feature>
<feature type="compositionally biased region" description="Low complexity" evidence="1">
    <location>
        <begin position="256"/>
        <end position="274"/>
    </location>
</feature>
<protein>
    <recommendedName>
        <fullName evidence="3">Chitin-binding type-2 domain-containing protein</fullName>
    </recommendedName>
</protein>
<evidence type="ECO:0000256" key="1">
    <source>
        <dbReference type="SAM" id="MobiDB-lite"/>
    </source>
</evidence>
<feature type="domain" description="Chitin-binding type-2" evidence="3">
    <location>
        <begin position="112"/>
        <end position="176"/>
    </location>
</feature>